<dbReference type="RefSeq" id="XP_003011186.1">
    <property type="nucleotide sequence ID" value="XM_003011140.1"/>
</dbReference>
<proteinExistence type="predicted"/>
<evidence type="ECO:0000313" key="3">
    <source>
        <dbReference type="Proteomes" id="UP000008866"/>
    </source>
</evidence>
<dbReference type="KEGG" id="abe:ARB_02466"/>
<evidence type="ECO:0000256" key="1">
    <source>
        <dbReference type="SAM" id="MobiDB-lite"/>
    </source>
</evidence>
<organism evidence="2 3">
    <name type="scientific">Arthroderma benhamiae (strain ATCC MYA-4681 / CBS 112371)</name>
    <name type="common">Trichophyton mentagrophytes</name>
    <dbReference type="NCBI Taxonomy" id="663331"/>
    <lineage>
        <taxon>Eukaryota</taxon>
        <taxon>Fungi</taxon>
        <taxon>Dikarya</taxon>
        <taxon>Ascomycota</taxon>
        <taxon>Pezizomycotina</taxon>
        <taxon>Eurotiomycetes</taxon>
        <taxon>Eurotiomycetidae</taxon>
        <taxon>Onygenales</taxon>
        <taxon>Arthrodermataceae</taxon>
        <taxon>Trichophyton</taxon>
    </lineage>
</organism>
<dbReference type="HOGENOM" id="CLU_151395_0_0_1"/>
<comment type="caution">
    <text evidence="2">The sequence shown here is derived from an EMBL/GenBank/DDBJ whole genome shotgun (WGS) entry which is preliminary data.</text>
</comment>
<dbReference type="EMBL" id="ABSU01000028">
    <property type="protein sequence ID" value="EFE30546.1"/>
    <property type="molecule type" value="Genomic_DNA"/>
</dbReference>
<dbReference type="AlphaFoldDB" id="D4B1Y5"/>
<protein>
    <submittedName>
        <fullName evidence="2">Uncharacterized protein</fullName>
    </submittedName>
</protein>
<keyword evidence="3" id="KW-1185">Reference proteome</keyword>
<sequence length="142" mass="15994">MKVVPEGERTLVATEVAHIVPFSPDSIVKTGALRKVQDSPESCHFCPDEEHSLWDCTSADERYATAEKTTFTSDQGELEFQEANTPNEEDQSEVPMESIEPLEYSSIGISSLSPFLYCVKFLNFRSSLNVPNKRRCHRCQCS</sequence>
<name>D4B1Y5_ARTBC</name>
<reference evidence="3" key="1">
    <citation type="journal article" date="2011" name="Genome Biol.">
        <title>Comparative and functional genomics provide insights into the pathogenicity of dermatophytic fungi.</title>
        <authorList>
            <person name="Burmester A."/>
            <person name="Shelest E."/>
            <person name="Gloeckner G."/>
            <person name="Heddergott C."/>
            <person name="Schindler S."/>
            <person name="Staib P."/>
            <person name="Heidel A."/>
            <person name="Felder M."/>
            <person name="Petzold A."/>
            <person name="Szafranski K."/>
            <person name="Feuermann M."/>
            <person name="Pedruzzi I."/>
            <person name="Priebe S."/>
            <person name="Groth M."/>
            <person name="Winkler R."/>
            <person name="Li W."/>
            <person name="Kniemeyer O."/>
            <person name="Schroeckh V."/>
            <person name="Hertweck C."/>
            <person name="Hube B."/>
            <person name="White T.C."/>
            <person name="Platzer M."/>
            <person name="Guthke R."/>
            <person name="Heitman J."/>
            <person name="Woestemeyer J."/>
            <person name="Zipfel P.F."/>
            <person name="Monod M."/>
            <person name="Brakhage A.A."/>
        </authorList>
    </citation>
    <scope>NUCLEOTIDE SEQUENCE [LARGE SCALE GENOMIC DNA]</scope>
    <source>
        <strain evidence="3">ATCC MYA-4681 / CBS 112371</strain>
    </source>
</reference>
<feature type="region of interest" description="Disordered" evidence="1">
    <location>
        <begin position="70"/>
        <end position="96"/>
    </location>
</feature>
<gene>
    <name evidence="2" type="ORF">ARB_02466</name>
</gene>
<evidence type="ECO:0000313" key="2">
    <source>
        <dbReference type="EMBL" id="EFE30546.1"/>
    </source>
</evidence>
<accession>D4B1Y5</accession>
<dbReference type="Proteomes" id="UP000008866">
    <property type="component" value="Unassembled WGS sequence"/>
</dbReference>
<dbReference type="GeneID" id="9523841"/>